<dbReference type="Proteomes" id="UP000196027">
    <property type="component" value="Chromosome"/>
</dbReference>
<dbReference type="InterPro" id="IPR027396">
    <property type="entry name" value="DsrEFH-like"/>
</dbReference>
<keyword evidence="4 5" id="KW-0808">Transferase</keyword>
<dbReference type="InterPro" id="IPR003787">
    <property type="entry name" value="Sulphur_relay_DsrE/F-like"/>
</dbReference>
<proteinExistence type="inferred from homology"/>
<dbReference type="GO" id="GO:0097163">
    <property type="term" value="F:sulfur carrier activity"/>
    <property type="evidence" value="ECO:0007669"/>
    <property type="project" value="TreeGrafter"/>
</dbReference>
<evidence type="ECO:0000256" key="3">
    <source>
        <dbReference type="ARBA" id="ARBA00022490"/>
    </source>
</evidence>
<dbReference type="KEGG" id="ome:OLMES_3012"/>
<reference evidence="5 6" key="1">
    <citation type="submission" date="2017-05" db="EMBL/GenBank/DDBJ databases">
        <title>Genomic insights into alkan degradation activity of Oleiphilus messinensis.</title>
        <authorList>
            <person name="Kozyavkin S.A."/>
            <person name="Slesarev A.I."/>
            <person name="Golyshin P.N."/>
            <person name="Korzhenkov A."/>
            <person name="Golyshina O.N."/>
            <person name="Toshchakov S.V."/>
        </authorList>
    </citation>
    <scope>NUCLEOTIDE SEQUENCE [LARGE SCALE GENOMIC DNA]</scope>
    <source>
        <strain evidence="5 6">ME102</strain>
    </source>
</reference>
<dbReference type="InterPro" id="IPR017463">
    <property type="entry name" value="Sulphur_relay_TusD/DsrE"/>
</dbReference>
<name>A0A1Y0IC63_9GAMM</name>
<dbReference type="PANTHER" id="PTHR34874:SF3">
    <property type="entry name" value="SULFURTRANSFERASE TUSD"/>
    <property type="match status" value="1"/>
</dbReference>
<evidence type="ECO:0000256" key="1">
    <source>
        <dbReference type="ARBA" id="ARBA00004496"/>
    </source>
</evidence>
<dbReference type="GO" id="GO:0016783">
    <property type="term" value="F:sulfurtransferase activity"/>
    <property type="evidence" value="ECO:0007669"/>
    <property type="project" value="InterPro"/>
</dbReference>
<dbReference type="AlphaFoldDB" id="A0A1Y0IC63"/>
<dbReference type="EMBL" id="CP021425">
    <property type="protein sequence ID" value="ARU57055.1"/>
    <property type="molecule type" value="Genomic_DNA"/>
</dbReference>
<dbReference type="GO" id="GO:1990228">
    <property type="term" value="C:sulfurtransferase complex"/>
    <property type="evidence" value="ECO:0007669"/>
    <property type="project" value="TreeGrafter"/>
</dbReference>
<dbReference type="FunFam" id="3.40.1260.10:FF:000001">
    <property type="entry name" value="Sulfurtransferase TusD"/>
    <property type="match status" value="1"/>
</dbReference>
<dbReference type="NCBIfam" id="TIGR03012">
    <property type="entry name" value="sulf_tusD_dsrE"/>
    <property type="match status" value="1"/>
</dbReference>
<comment type="subcellular location">
    <subcellularLocation>
        <location evidence="1">Cytoplasm</location>
    </subcellularLocation>
</comment>
<dbReference type="Gene3D" id="3.40.1260.10">
    <property type="entry name" value="DsrEFH-like"/>
    <property type="match status" value="1"/>
</dbReference>
<keyword evidence="6" id="KW-1185">Reference proteome</keyword>
<comment type="similarity">
    <text evidence="2">Belongs to the DsrE/TusD family.</text>
</comment>
<dbReference type="PANTHER" id="PTHR34874">
    <property type="entry name" value="PROTEIN YCHN"/>
    <property type="match status" value="1"/>
</dbReference>
<evidence type="ECO:0000313" key="6">
    <source>
        <dbReference type="Proteomes" id="UP000196027"/>
    </source>
</evidence>
<protein>
    <submittedName>
        <fullName evidence="5">Sulfurtransferase for 2-thiolation step of mnm(5)-s(2)U34-tRNA synthesis</fullName>
    </submittedName>
</protein>
<evidence type="ECO:0000256" key="2">
    <source>
        <dbReference type="ARBA" id="ARBA00007067"/>
    </source>
</evidence>
<evidence type="ECO:0000256" key="4">
    <source>
        <dbReference type="ARBA" id="ARBA00022679"/>
    </source>
</evidence>
<gene>
    <name evidence="5" type="primary">tusD</name>
    <name evidence="5" type="ORF">OLMES_3012</name>
</gene>
<dbReference type="GO" id="GO:0002143">
    <property type="term" value="P:tRNA wobble position uridine thiolation"/>
    <property type="evidence" value="ECO:0007669"/>
    <property type="project" value="TreeGrafter"/>
</dbReference>
<dbReference type="Pfam" id="PF02635">
    <property type="entry name" value="DsrE"/>
    <property type="match status" value="1"/>
</dbReference>
<dbReference type="SUPFAM" id="SSF75169">
    <property type="entry name" value="DsrEFH-like"/>
    <property type="match status" value="1"/>
</dbReference>
<dbReference type="NCBIfam" id="NF001237">
    <property type="entry name" value="PRK00207.1"/>
    <property type="match status" value="1"/>
</dbReference>
<evidence type="ECO:0000313" key="5">
    <source>
        <dbReference type="EMBL" id="ARU57055.1"/>
    </source>
</evidence>
<organism evidence="5 6">
    <name type="scientific">Oleiphilus messinensis</name>
    <dbReference type="NCBI Taxonomy" id="141451"/>
    <lineage>
        <taxon>Bacteria</taxon>
        <taxon>Pseudomonadati</taxon>
        <taxon>Pseudomonadota</taxon>
        <taxon>Gammaproteobacteria</taxon>
        <taxon>Oceanospirillales</taxon>
        <taxon>Oleiphilaceae</taxon>
        <taxon>Oleiphilus</taxon>
    </lineage>
</organism>
<keyword evidence="3" id="KW-0963">Cytoplasm</keyword>
<accession>A0A1Y0IC63</accession>
<sequence length="146" mass="16357">MLKPQLSWGFFISVSDVQMKFSILVTCPPQAQGAQSALKFAKASLNAGHELHRIFFYQDAVNLSSTLQIIPRDEHNLNDEWSAFIAEYKLDAVVCIAAAVRRGVLDENEAKRYNTQGYNLSPQFELSGLGQLVDAMIVSDRMITFK</sequence>